<feature type="non-terminal residue" evidence="1">
    <location>
        <position position="1"/>
    </location>
</feature>
<keyword evidence="2" id="KW-1185">Reference proteome</keyword>
<dbReference type="EMBL" id="JH159154">
    <property type="protein sequence ID" value="EGZ18254.1"/>
    <property type="molecule type" value="Genomic_DNA"/>
</dbReference>
<dbReference type="PANTHER" id="PTHR33050:SF7">
    <property type="entry name" value="RIBONUCLEASE H"/>
    <property type="match status" value="1"/>
</dbReference>
<name>G4ZJN4_PHYSP</name>
<accession>G4ZJN4</accession>
<protein>
    <recommendedName>
        <fullName evidence="3">RNase H type-1 domain-containing protein</fullName>
    </recommendedName>
</protein>
<dbReference type="GeneID" id="20651636"/>
<feature type="non-terminal residue" evidence="1">
    <location>
        <position position="357"/>
    </location>
</feature>
<evidence type="ECO:0000313" key="2">
    <source>
        <dbReference type="Proteomes" id="UP000002640"/>
    </source>
</evidence>
<dbReference type="PANTHER" id="PTHR33050">
    <property type="entry name" value="REVERSE TRANSCRIPTASE DOMAIN-CONTAINING PROTEIN"/>
    <property type="match status" value="1"/>
</dbReference>
<dbReference type="Proteomes" id="UP000002640">
    <property type="component" value="Unassembled WGS sequence"/>
</dbReference>
<reference evidence="1 2" key="1">
    <citation type="journal article" date="2006" name="Science">
        <title>Phytophthora genome sequences uncover evolutionary origins and mechanisms of pathogenesis.</title>
        <authorList>
            <person name="Tyler B.M."/>
            <person name="Tripathy S."/>
            <person name="Zhang X."/>
            <person name="Dehal P."/>
            <person name="Jiang R.H."/>
            <person name="Aerts A."/>
            <person name="Arredondo F.D."/>
            <person name="Baxter L."/>
            <person name="Bensasson D."/>
            <person name="Beynon J.L."/>
            <person name="Chapman J."/>
            <person name="Damasceno C.M."/>
            <person name="Dorrance A.E."/>
            <person name="Dou D."/>
            <person name="Dickerman A.W."/>
            <person name="Dubchak I.L."/>
            <person name="Garbelotto M."/>
            <person name="Gijzen M."/>
            <person name="Gordon S.G."/>
            <person name="Govers F."/>
            <person name="Grunwald N.J."/>
            <person name="Huang W."/>
            <person name="Ivors K.L."/>
            <person name="Jones R.W."/>
            <person name="Kamoun S."/>
            <person name="Krampis K."/>
            <person name="Lamour K.H."/>
            <person name="Lee M.K."/>
            <person name="McDonald W.H."/>
            <person name="Medina M."/>
            <person name="Meijer H.J."/>
            <person name="Nordberg E.K."/>
            <person name="Maclean D.J."/>
            <person name="Ospina-Giraldo M.D."/>
            <person name="Morris P.F."/>
            <person name="Phuntumart V."/>
            <person name="Putnam N.H."/>
            <person name="Rash S."/>
            <person name="Rose J.K."/>
            <person name="Sakihama Y."/>
            <person name="Salamov A.A."/>
            <person name="Savidor A."/>
            <person name="Scheuring C.F."/>
            <person name="Smith B.M."/>
            <person name="Sobral B.W."/>
            <person name="Terry A."/>
            <person name="Torto-Alalibo T.A."/>
            <person name="Win J."/>
            <person name="Xu Z."/>
            <person name="Zhang H."/>
            <person name="Grigoriev I.V."/>
            <person name="Rokhsar D.S."/>
            <person name="Boore J.L."/>
        </authorList>
    </citation>
    <scope>NUCLEOTIDE SEQUENCE [LARGE SCALE GENOMIC DNA]</scope>
    <source>
        <strain evidence="1 2">P6497</strain>
    </source>
</reference>
<evidence type="ECO:0008006" key="3">
    <source>
        <dbReference type="Google" id="ProtNLM"/>
    </source>
</evidence>
<dbReference type="InParanoid" id="G4ZJN4"/>
<organism evidence="1 2">
    <name type="scientific">Phytophthora sojae (strain P6497)</name>
    <name type="common">Soybean stem and root rot agent</name>
    <name type="synonym">Phytophthora megasperma f. sp. glycines</name>
    <dbReference type="NCBI Taxonomy" id="1094619"/>
    <lineage>
        <taxon>Eukaryota</taxon>
        <taxon>Sar</taxon>
        <taxon>Stramenopiles</taxon>
        <taxon>Oomycota</taxon>
        <taxon>Peronosporomycetes</taxon>
        <taxon>Peronosporales</taxon>
        <taxon>Peronosporaceae</taxon>
        <taxon>Phytophthora</taxon>
    </lineage>
</organism>
<dbReference type="AlphaFoldDB" id="G4ZJN4"/>
<proteinExistence type="predicted"/>
<dbReference type="SUPFAM" id="SSF56672">
    <property type="entry name" value="DNA/RNA polymerases"/>
    <property type="match status" value="1"/>
</dbReference>
<sequence>KIMKGDVEGAFRHLMLASQHVRWMAATIPERGVLIIDMSAPFGWTSSPAFYGAFGGAITWLVSRECPASMDPTINEEKFSTWETQLQVLGLGFDTNACTISMPRDKIAKALGKVQSLQVQTQTTRIQLQQLLGSLRHVCSCLRAAKPFYQRIHTACVRAPRYGKVPVDEAIRDDLRWFAMILSKGQLRALPLAMYTSTQPVDVHIYMDASNSGLAVLNPATRQYIQVQFDAEEQRLIQRASGCSGFNINVREQLCVALAAWSFGPAWATQHTVLIKAWSDNTSAVSWTNRLASNNPLAQDLNRAIGLAEAVFGFRILCGHLPGSSNTMTDAGSRAWTPPYDKLWTNLSSAWQQIPVP</sequence>
<dbReference type="InterPro" id="IPR043502">
    <property type="entry name" value="DNA/RNA_pol_sf"/>
</dbReference>
<dbReference type="InterPro" id="IPR052055">
    <property type="entry name" value="Hepadnavirus_pol/RT"/>
</dbReference>
<gene>
    <name evidence="1" type="ORF">PHYSODRAFT_409988</name>
</gene>
<dbReference type="RefSeq" id="XP_009527312.1">
    <property type="nucleotide sequence ID" value="XM_009529017.1"/>
</dbReference>
<evidence type="ECO:0000313" key="1">
    <source>
        <dbReference type="EMBL" id="EGZ18254.1"/>
    </source>
</evidence>
<dbReference type="KEGG" id="psoj:PHYSODRAFT_409988"/>